<sequence>MTTKEELIKEITQSPDFVIEEVLNFLLFIKNRFKQRTSESQTGDVSNNLSSPSF</sequence>
<dbReference type="AlphaFoldDB" id="A0A480ACC2"/>
<protein>
    <recommendedName>
        <fullName evidence="3">DUF2281 domain-containing protein</fullName>
    </recommendedName>
</protein>
<gene>
    <name evidence="1" type="ORF">NIES80_23340</name>
</gene>
<proteinExistence type="predicted"/>
<dbReference type="Proteomes" id="UP000299367">
    <property type="component" value="Unassembled WGS sequence"/>
</dbReference>
<evidence type="ECO:0008006" key="3">
    <source>
        <dbReference type="Google" id="ProtNLM"/>
    </source>
</evidence>
<evidence type="ECO:0000313" key="1">
    <source>
        <dbReference type="EMBL" id="GCL42627.1"/>
    </source>
</evidence>
<evidence type="ECO:0000313" key="2">
    <source>
        <dbReference type="Proteomes" id="UP000299367"/>
    </source>
</evidence>
<reference evidence="2" key="1">
    <citation type="submission" date="2019-02" db="EMBL/GenBank/DDBJ databases">
        <title>Draft genome sequence of Dolichospermum planctonicum NIES-80.</title>
        <authorList>
            <person name="Yamaguchi H."/>
            <person name="Suzuki S."/>
            <person name="Kawachi M."/>
        </authorList>
    </citation>
    <scope>NUCLEOTIDE SEQUENCE [LARGE SCALE GENOMIC DNA]</scope>
    <source>
        <strain evidence="2">NIES-80</strain>
    </source>
</reference>
<dbReference type="RefSeq" id="WP_236097133.1">
    <property type="nucleotide sequence ID" value="NZ_BJCF01000024.1"/>
</dbReference>
<accession>A0A480ACC2</accession>
<comment type="caution">
    <text evidence="1">The sequence shown here is derived from an EMBL/GenBank/DDBJ whole genome shotgun (WGS) entry which is preliminary data.</text>
</comment>
<name>A0A480ACC2_9CYAN</name>
<organism evidence="1 2">
    <name type="scientific">Dolichospermum planctonicum</name>
    <dbReference type="NCBI Taxonomy" id="136072"/>
    <lineage>
        <taxon>Bacteria</taxon>
        <taxon>Bacillati</taxon>
        <taxon>Cyanobacteriota</taxon>
        <taxon>Cyanophyceae</taxon>
        <taxon>Nostocales</taxon>
        <taxon>Aphanizomenonaceae</taxon>
        <taxon>Dolichospermum</taxon>
    </lineage>
</organism>
<dbReference type="EMBL" id="BJCF01000024">
    <property type="protein sequence ID" value="GCL42627.1"/>
    <property type="molecule type" value="Genomic_DNA"/>
</dbReference>